<gene>
    <name evidence="1" type="ORF">SEPMUDRAFT_29975</name>
</gene>
<dbReference type="Pfam" id="PF05234">
    <property type="entry name" value="UAF_Rrn10"/>
    <property type="match status" value="1"/>
</dbReference>
<dbReference type="OrthoDB" id="2565191at2759"/>
<dbReference type="AlphaFoldDB" id="N1QJJ7"/>
<dbReference type="Proteomes" id="UP000016931">
    <property type="component" value="Unassembled WGS sequence"/>
</dbReference>
<dbReference type="OMA" id="FTEGTND"/>
<name>N1QJJ7_SPHMS</name>
<keyword evidence="2" id="KW-1185">Reference proteome</keyword>
<feature type="non-terminal residue" evidence="1">
    <location>
        <position position="1"/>
    </location>
</feature>
<feature type="non-terminal residue" evidence="1">
    <location>
        <position position="138"/>
    </location>
</feature>
<evidence type="ECO:0000313" key="1">
    <source>
        <dbReference type="EMBL" id="EMF17411.1"/>
    </source>
</evidence>
<dbReference type="PANTHER" id="PTHR28054">
    <property type="entry name" value="RNA POLYMERASE I-SPECIFIC TRANSCRIPTION INITIATION FACTOR RRN10"/>
    <property type="match status" value="1"/>
</dbReference>
<dbReference type="InterPro" id="IPR022793">
    <property type="entry name" value="Rrn10"/>
</dbReference>
<dbReference type="HOGENOM" id="CLU_066274_2_0_1"/>
<dbReference type="PANTHER" id="PTHR28054:SF1">
    <property type="entry name" value="RNA POLYMERASE I-SPECIFIC TRANSCRIPTION INITIATION FACTOR RRN10"/>
    <property type="match status" value="1"/>
</dbReference>
<proteinExistence type="predicted"/>
<organism evidence="1 2">
    <name type="scientific">Sphaerulina musiva (strain SO2202)</name>
    <name type="common">Poplar stem canker fungus</name>
    <name type="synonym">Septoria musiva</name>
    <dbReference type="NCBI Taxonomy" id="692275"/>
    <lineage>
        <taxon>Eukaryota</taxon>
        <taxon>Fungi</taxon>
        <taxon>Dikarya</taxon>
        <taxon>Ascomycota</taxon>
        <taxon>Pezizomycotina</taxon>
        <taxon>Dothideomycetes</taxon>
        <taxon>Dothideomycetidae</taxon>
        <taxon>Mycosphaerellales</taxon>
        <taxon>Mycosphaerellaceae</taxon>
        <taxon>Sphaerulina</taxon>
    </lineage>
</organism>
<evidence type="ECO:0000313" key="2">
    <source>
        <dbReference type="Proteomes" id="UP000016931"/>
    </source>
</evidence>
<sequence>DGAQNLDGRSGKLRATVYDAVAGRVGYEGLLLDKGGNPLPPDQVLYNKADAPIRFAENDDYFAHRCLPPDQRLPDSDLLKAIHAYASDFYDSGALGQTRNDFRSLDETALIAMGILIEEAVAASLGSTGDLAFVEDAK</sequence>
<dbReference type="STRING" id="692275.N1QJJ7"/>
<dbReference type="RefSeq" id="XP_016765532.1">
    <property type="nucleotide sequence ID" value="XM_016908459.1"/>
</dbReference>
<accession>N1QJJ7</accession>
<reference evidence="1 2" key="1">
    <citation type="journal article" date="2012" name="PLoS Pathog.">
        <title>Diverse lifestyles and strategies of plant pathogenesis encoded in the genomes of eighteen Dothideomycetes fungi.</title>
        <authorList>
            <person name="Ohm R.A."/>
            <person name="Feau N."/>
            <person name="Henrissat B."/>
            <person name="Schoch C.L."/>
            <person name="Horwitz B.A."/>
            <person name="Barry K.W."/>
            <person name="Condon B.J."/>
            <person name="Copeland A.C."/>
            <person name="Dhillon B."/>
            <person name="Glaser F."/>
            <person name="Hesse C.N."/>
            <person name="Kosti I."/>
            <person name="LaButti K."/>
            <person name="Lindquist E.A."/>
            <person name="Lucas S."/>
            <person name="Salamov A.A."/>
            <person name="Bradshaw R.E."/>
            <person name="Ciuffetti L."/>
            <person name="Hamelin R.C."/>
            <person name="Kema G.H.J."/>
            <person name="Lawrence C."/>
            <person name="Scott J.A."/>
            <person name="Spatafora J.W."/>
            <person name="Turgeon B.G."/>
            <person name="de Wit P.J.G.M."/>
            <person name="Zhong S."/>
            <person name="Goodwin S.B."/>
            <person name="Grigoriev I.V."/>
        </authorList>
    </citation>
    <scope>NUCLEOTIDE SEQUENCE [LARGE SCALE GENOMIC DNA]</scope>
    <source>
        <strain evidence="1 2">SO2202</strain>
    </source>
</reference>
<protein>
    <submittedName>
        <fullName evidence="1">Uncharacterized protein</fullName>
    </submittedName>
</protein>
<dbReference type="EMBL" id="KB456260">
    <property type="protein sequence ID" value="EMF17411.1"/>
    <property type="molecule type" value="Genomic_DNA"/>
</dbReference>
<dbReference type="GeneID" id="27905596"/>
<dbReference type="GO" id="GO:0006360">
    <property type="term" value="P:transcription by RNA polymerase I"/>
    <property type="evidence" value="ECO:0007669"/>
    <property type="project" value="InterPro"/>
</dbReference>
<dbReference type="eggNOG" id="ENOG502S1BQ">
    <property type="taxonomic scope" value="Eukaryota"/>
</dbReference>